<reference evidence="11" key="1">
    <citation type="submission" date="2018-06" db="EMBL/GenBank/DDBJ databases">
        <authorList>
            <person name="Zhirakovskaya E."/>
        </authorList>
    </citation>
    <scope>NUCLEOTIDE SEQUENCE</scope>
</reference>
<keyword evidence="7" id="KW-0520">NAD</keyword>
<dbReference type="Pfam" id="PF22366">
    <property type="entry name" value="NDH2_C"/>
    <property type="match status" value="1"/>
</dbReference>
<evidence type="ECO:0000313" key="11">
    <source>
        <dbReference type="EMBL" id="VAW42771.1"/>
    </source>
</evidence>
<evidence type="ECO:0000256" key="3">
    <source>
        <dbReference type="ARBA" id="ARBA00022630"/>
    </source>
</evidence>
<feature type="domain" description="FAD/NAD(P)-binding" evidence="9">
    <location>
        <begin position="3"/>
        <end position="250"/>
    </location>
</feature>
<dbReference type="EC" id="1.6.5.9" evidence="2"/>
<dbReference type="Pfam" id="PF07992">
    <property type="entry name" value="Pyr_redox_2"/>
    <property type="match status" value="1"/>
</dbReference>
<name>A0A3B0VIM3_9ZZZZ</name>
<dbReference type="AlphaFoldDB" id="A0A3B0VIM3"/>
<accession>A0A3B0VIM3</accession>
<dbReference type="PANTHER" id="PTHR43706:SF47">
    <property type="entry name" value="EXTERNAL NADH-UBIQUINONE OXIDOREDUCTASE 1, MITOCHONDRIAL-RELATED"/>
    <property type="match status" value="1"/>
</dbReference>
<evidence type="ECO:0000256" key="5">
    <source>
        <dbReference type="ARBA" id="ARBA00022946"/>
    </source>
</evidence>
<evidence type="ECO:0000256" key="7">
    <source>
        <dbReference type="ARBA" id="ARBA00023027"/>
    </source>
</evidence>
<evidence type="ECO:0000259" key="9">
    <source>
        <dbReference type="Pfam" id="PF07992"/>
    </source>
</evidence>
<keyword evidence="6 11" id="KW-0560">Oxidoreductase</keyword>
<gene>
    <name evidence="11" type="ORF">MNBD_CHLOROFLEXI01-3381</name>
</gene>
<dbReference type="SUPFAM" id="SSF51905">
    <property type="entry name" value="FAD/NAD(P)-binding domain"/>
    <property type="match status" value="2"/>
</dbReference>
<dbReference type="GO" id="GO:0050136">
    <property type="term" value="F:NADH dehydrogenase (quinone) (non-electrogenic) activity"/>
    <property type="evidence" value="ECO:0007669"/>
    <property type="project" value="UniProtKB-EC"/>
</dbReference>
<keyword evidence="3" id="KW-0285">Flavoprotein</keyword>
<evidence type="ECO:0000259" key="10">
    <source>
        <dbReference type="Pfam" id="PF22366"/>
    </source>
</evidence>
<comment type="similarity">
    <text evidence="1">Belongs to the NADH dehydrogenase family.</text>
</comment>
<evidence type="ECO:0000256" key="8">
    <source>
        <dbReference type="ARBA" id="ARBA00047599"/>
    </source>
</evidence>
<sequence>MVDTEAQTITIHAGKNIAPEVIAYDYLLLALGSVANYYGLPGMAEHAFNLKTLEDAIRLRNHVIALLERADVEPNAVERERQLTFVVAGAGFAGTEMIAELFDLAHSVLRYFPRIEPEAMRFVLVHSRNRILPELSEELAAYSLKKLQERGIEFVLGVRVSGATADSVLLKDGRFIPTYTLIWTAGNQPNPLLKTLPCELNQRGSIITTPAMQMPGFSNIWAVGDCAQIPDAANEGQFFPPTAQHALRQGKVVAENMIAAVHGKPLKPFAFRTIGLLVALVHRTGAAEIMGRQFSGLLAWLMWRGIYLSRLPGLEKKVRVLFDWLLDLFFPRDIVLTVDTAVKNETMNSERNCSGMSQK</sequence>
<dbReference type="PANTHER" id="PTHR43706">
    <property type="entry name" value="NADH DEHYDROGENASE"/>
    <property type="match status" value="1"/>
</dbReference>
<feature type="domain" description="External alternative NADH-ubiquinone oxidoreductase-like C-terminal" evidence="10">
    <location>
        <begin position="293"/>
        <end position="333"/>
    </location>
</feature>
<evidence type="ECO:0000256" key="4">
    <source>
        <dbReference type="ARBA" id="ARBA00022827"/>
    </source>
</evidence>
<dbReference type="GO" id="GO:0005739">
    <property type="term" value="C:mitochondrion"/>
    <property type="evidence" value="ECO:0007669"/>
    <property type="project" value="UniProtKB-ARBA"/>
</dbReference>
<dbReference type="InterPro" id="IPR045024">
    <property type="entry name" value="NDH-2"/>
</dbReference>
<evidence type="ECO:0000256" key="1">
    <source>
        <dbReference type="ARBA" id="ARBA00005272"/>
    </source>
</evidence>
<protein>
    <recommendedName>
        <fullName evidence="2">NADH:ubiquinone reductase (non-electrogenic)</fullName>
        <ecNumber evidence="2">1.6.5.9</ecNumber>
    </recommendedName>
</protein>
<dbReference type="InterPro" id="IPR023753">
    <property type="entry name" value="FAD/NAD-binding_dom"/>
</dbReference>
<dbReference type="InterPro" id="IPR054585">
    <property type="entry name" value="NDH2-like_C"/>
</dbReference>
<evidence type="ECO:0000256" key="2">
    <source>
        <dbReference type="ARBA" id="ARBA00012637"/>
    </source>
</evidence>
<organism evidence="11">
    <name type="scientific">hydrothermal vent metagenome</name>
    <dbReference type="NCBI Taxonomy" id="652676"/>
    <lineage>
        <taxon>unclassified sequences</taxon>
        <taxon>metagenomes</taxon>
        <taxon>ecological metagenomes</taxon>
    </lineage>
</organism>
<comment type="catalytic activity">
    <reaction evidence="8">
        <text>a quinone + NADH + H(+) = a quinol + NAD(+)</text>
        <dbReference type="Rhea" id="RHEA:46160"/>
        <dbReference type="ChEBI" id="CHEBI:15378"/>
        <dbReference type="ChEBI" id="CHEBI:24646"/>
        <dbReference type="ChEBI" id="CHEBI:57540"/>
        <dbReference type="ChEBI" id="CHEBI:57945"/>
        <dbReference type="ChEBI" id="CHEBI:132124"/>
        <dbReference type="EC" id="1.6.5.9"/>
    </reaction>
</comment>
<proteinExistence type="inferred from homology"/>
<dbReference type="Gene3D" id="3.50.50.100">
    <property type="match status" value="1"/>
</dbReference>
<keyword evidence="4" id="KW-0274">FAD</keyword>
<dbReference type="EMBL" id="UOEU01000952">
    <property type="protein sequence ID" value="VAW42771.1"/>
    <property type="molecule type" value="Genomic_DNA"/>
</dbReference>
<dbReference type="InterPro" id="IPR036188">
    <property type="entry name" value="FAD/NAD-bd_sf"/>
</dbReference>
<keyword evidence="5" id="KW-0809">Transit peptide</keyword>
<evidence type="ECO:0000256" key="6">
    <source>
        <dbReference type="ARBA" id="ARBA00023002"/>
    </source>
</evidence>